<feature type="region of interest" description="Disordered" evidence="1">
    <location>
        <begin position="40"/>
        <end position="98"/>
    </location>
</feature>
<accession>A0AAW0SVY3</accession>
<evidence type="ECO:0000313" key="4">
    <source>
        <dbReference type="Proteomes" id="UP001487740"/>
    </source>
</evidence>
<keyword evidence="2" id="KW-0472">Membrane</keyword>
<keyword evidence="2" id="KW-1133">Transmembrane helix</keyword>
<keyword evidence="4" id="KW-1185">Reference proteome</keyword>
<evidence type="ECO:0000256" key="1">
    <source>
        <dbReference type="SAM" id="MobiDB-lite"/>
    </source>
</evidence>
<dbReference type="EMBL" id="JARAKH010000045">
    <property type="protein sequence ID" value="KAK8378397.1"/>
    <property type="molecule type" value="Genomic_DNA"/>
</dbReference>
<evidence type="ECO:0000313" key="3">
    <source>
        <dbReference type="EMBL" id="KAK8378397.1"/>
    </source>
</evidence>
<proteinExistence type="predicted"/>
<gene>
    <name evidence="3" type="ORF">O3P69_011111</name>
</gene>
<keyword evidence="2" id="KW-0812">Transmembrane</keyword>
<feature type="compositionally biased region" description="Pro residues" evidence="1">
    <location>
        <begin position="59"/>
        <end position="74"/>
    </location>
</feature>
<feature type="region of interest" description="Disordered" evidence="1">
    <location>
        <begin position="1"/>
        <end position="27"/>
    </location>
</feature>
<feature type="region of interest" description="Disordered" evidence="1">
    <location>
        <begin position="286"/>
        <end position="308"/>
    </location>
</feature>
<name>A0AAW0SVY3_SCYPA</name>
<dbReference type="Proteomes" id="UP001487740">
    <property type="component" value="Unassembled WGS sequence"/>
</dbReference>
<sequence length="510" mass="54731">MQRRHAAAPSPAGDSFLAGLGGGENTVLGSLLQLGTKDLGLQDPLLQSGTPRHPALHQPQPPGPPQPPPHPPPQHNHTQQGTQQQQQGAGGMSAGQAAAAVGELMRQLHNLTFLPLVPREGEPPHAHGDDPLLLQYLDAVRGDAWAQFKSLAVGYSSWLEHEYSLKHLTAALPLDLVKKVLDLGDRVNFLRVVGRRVDPGLATFLADKMQPLFDHFSQVAAGRLVGGSLADAVGGVVSDAAWKTLRQFVDHVLSVAGGAVTREEIDHFREDLAKTSPLAARGLQMLLDGPPPEEEEQGEGRSISRQSYRDYHDGGYGGHGAYDDSYGTYGGVSHGYSSGGYAAGVHMDPYLILAGLGAAVLLAYLAYRVLVTTEAAGSRHLMDDLALRDLSDTPAVLHSLHSLLDDAERKYDTKRSAPRDDMDDFTDALNALWREHEVADGCVRCTLFDAILDYAHVGSASTSMPALAVSWLAHLLGAERPGQLLDEVVGQVVEGHSVVCHRHDHTCDLK</sequence>
<comment type="caution">
    <text evidence="3">The sequence shown here is derived from an EMBL/GenBank/DDBJ whole genome shotgun (WGS) entry which is preliminary data.</text>
</comment>
<feature type="compositionally biased region" description="Low complexity" evidence="1">
    <location>
        <begin position="75"/>
        <end position="87"/>
    </location>
</feature>
<evidence type="ECO:0000256" key="2">
    <source>
        <dbReference type="SAM" id="Phobius"/>
    </source>
</evidence>
<feature type="transmembrane region" description="Helical" evidence="2">
    <location>
        <begin position="350"/>
        <end position="370"/>
    </location>
</feature>
<organism evidence="3 4">
    <name type="scientific">Scylla paramamosain</name>
    <name type="common">Mud crab</name>
    <dbReference type="NCBI Taxonomy" id="85552"/>
    <lineage>
        <taxon>Eukaryota</taxon>
        <taxon>Metazoa</taxon>
        <taxon>Ecdysozoa</taxon>
        <taxon>Arthropoda</taxon>
        <taxon>Crustacea</taxon>
        <taxon>Multicrustacea</taxon>
        <taxon>Malacostraca</taxon>
        <taxon>Eumalacostraca</taxon>
        <taxon>Eucarida</taxon>
        <taxon>Decapoda</taxon>
        <taxon>Pleocyemata</taxon>
        <taxon>Brachyura</taxon>
        <taxon>Eubrachyura</taxon>
        <taxon>Portunoidea</taxon>
        <taxon>Portunidae</taxon>
        <taxon>Portuninae</taxon>
        <taxon>Scylla</taxon>
    </lineage>
</organism>
<dbReference type="AlphaFoldDB" id="A0AAW0SVY3"/>
<protein>
    <submittedName>
        <fullName evidence="3">Uncharacterized protein</fullName>
    </submittedName>
</protein>
<reference evidence="3 4" key="1">
    <citation type="submission" date="2023-03" db="EMBL/GenBank/DDBJ databases">
        <title>High-quality genome of Scylla paramamosain provides insights in environmental adaptation.</title>
        <authorList>
            <person name="Zhang L."/>
        </authorList>
    </citation>
    <scope>NUCLEOTIDE SEQUENCE [LARGE SCALE GENOMIC DNA]</scope>
    <source>
        <strain evidence="3">LZ_2023a</strain>
        <tissue evidence="3">Muscle</tissue>
    </source>
</reference>